<keyword evidence="7" id="KW-1185">Reference proteome</keyword>
<feature type="domain" description="VWFA" evidence="3">
    <location>
        <begin position="350"/>
        <end position="522"/>
    </location>
</feature>
<protein>
    <submittedName>
        <fullName evidence="6">Collagen alpha-6(VI) chain</fullName>
    </submittedName>
</protein>
<feature type="domain" description="WAP" evidence="4">
    <location>
        <begin position="4126"/>
        <end position="4178"/>
    </location>
</feature>
<dbReference type="CDD" id="cd00198">
    <property type="entry name" value="vWFA"/>
    <property type="match status" value="2"/>
</dbReference>
<feature type="domain" description="WAP" evidence="4">
    <location>
        <begin position="87"/>
        <end position="138"/>
    </location>
</feature>
<dbReference type="Pfam" id="PF00092">
    <property type="entry name" value="VWA"/>
    <property type="match status" value="20"/>
</dbReference>
<dbReference type="InterPro" id="IPR036645">
    <property type="entry name" value="Elafin-like_sf"/>
</dbReference>
<dbReference type="CDD" id="cd00199">
    <property type="entry name" value="WAP"/>
    <property type="match status" value="2"/>
</dbReference>
<accession>A0AAD9V4T0</accession>
<feature type="domain" description="VWFA" evidence="3">
    <location>
        <begin position="736"/>
        <end position="912"/>
    </location>
</feature>
<feature type="chain" id="PRO_5042254368" evidence="2">
    <location>
        <begin position="36"/>
        <end position="4397"/>
    </location>
</feature>
<keyword evidence="2" id="KW-0732">Signal</keyword>
<feature type="region of interest" description="Disordered" evidence="1">
    <location>
        <begin position="3777"/>
        <end position="3827"/>
    </location>
</feature>
<dbReference type="InterPro" id="IPR002035">
    <property type="entry name" value="VWF_A"/>
</dbReference>
<feature type="domain" description="VWFA" evidence="3">
    <location>
        <begin position="2840"/>
        <end position="3016"/>
    </location>
</feature>
<dbReference type="CDD" id="cd00104">
    <property type="entry name" value="KAZAL_FS"/>
    <property type="match status" value="4"/>
</dbReference>
<evidence type="ECO:0000313" key="7">
    <source>
        <dbReference type="Proteomes" id="UP001249851"/>
    </source>
</evidence>
<feature type="domain" description="VWFA" evidence="3">
    <location>
        <begin position="4200"/>
        <end position="4377"/>
    </location>
</feature>
<comment type="caution">
    <text evidence="6">The sequence shown here is derived from an EMBL/GenBank/DDBJ whole genome shotgun (WGS) entry which is preliminary data.</text>
</comment>
<reference evidence="6" key="1">
    <citation type="journal article" date="2023" name="G3 (Bethesda)">
        <title>Whole genome assembly and annotation of the endangered Caribbean coral Acropora cervicornis.</title>
        <authorList>
            <person name="Selwyn J.D."/>
            <person name="Vollmer S.V."/>
        </authorList>
    </citation>
    <scope>NUCLEOTIDE SEQUENCE</scope>
    <source>
        <strain evidence="6">K2</strain>
    </source>
</reference>
<dbReference type="SUPFAM" id="SSF53300">
    <property type="entry name" value="vWA-like"/>
    <property type="match status" value="20"/>
</dbReference>
<dbReference type="Gene3D" id="3.30.60.30">
    <property type="match status" value="4"/>
</dbReference>
<feature type="domain" description="WAP" evidence="4">
    <location>
        <begin position="31"/>
        <end position="85"/>
    </location>
</feature>
<evidence type="ECO:0000259" key="3">
    <source>
        <dbReference type="PROSITE" id="PS50234"/>
    </source>
</evidence>
<feature type="domain" description="VWFA" evidence="3">
    <location>
        <begin position="543"/>
        <end position="721"/>
    </location>
</feature>
<feature type="domain" description="VWFA" evidence="3">
    <location>
        <begin position="3858"/>
        <end position="4035"/>
    </location>
</feature>
<dbReference type="SMART" id="SM00327">
    <property type="entry name" value="VWA"/>
    <property type="match status" value="19"/>
</dbReference>
<dbReference type="EMBL" id="JARQWQ010000033">
    <property type="protein sequence ID" value="KAK2561274.1"/>
    <property type="molecule type" value="Genomic_DNA"/>
</dbReference>
<gene>
    <name evidence="6" type="ORF">P5673_015756</name>
</gene>
<feature type="domain" description="Kazal-like" evidence="5">
    <location>
        <begin position="1710"/>
        <end position="1756"/>
    </location>
</feature>
<dbReference type="Pfam" id="PF07648">
    <property type="entry name" value="Kazal_2"/>
    <property type="match status" value="4"/>
</dbReference>
<dbReference type="GO" id="GO:0005576">
    <property type="term" value="C:extracellular region"/>
    <property type="evidence" value="ECO:0007669"/>
    <property type="project" value="InterPro"/>
</dbReference>
<feature type="domain" description="VWFA" evidence="3">
    <location>
        <begin position="3634"/>
        <end position="3775"/>
    </location>
</feature>
<dbReference type="PROSITE" id="PS51465">
    <property type="entry name" value="KAZAL_2"/>
    <property type="match status" value="4"/>
</dbReference>
<dbReference type="Gene3D" id="4.10.75.10">
    <property type="entry name" value="Elafin-like"/>
    <property type="match status" value="1"/>
</dbReference>
<dbReference type="InterPro" id="IPR036058">
    <property type="entry name" value="Kazal_dom_sf"/>
</dbReference>
<feature type="domain" description="VWFA" evidence="3">
    <location>
        <begin position="3032"/>
        <end position="3203"/>
    </location>
</feature>
<feature type="domain" description="Kazal-like" evidence="5">
    <location>
        <begin position="2501"/>
        <end position="2547"/>
    </location>
</feature>
<proteinExistence type="predicted"/>
<feature type="domain" description="VWFA" evidence="3">
    <location>
        <begin position="3218"/>
        <end position="3401"/>
    </location>
</feature>
<dbReference type="PROSITE" id="PS51390">
    <property type="entry name" value="WAP"/>
    <property type="match status" value="3"/>
</dbReference>
<organism evidence="6 7">
    <name type="scientific">Acropora cervicornis</name>
    <name type="common">Staghorn coral</name>
    <dbReference type="NCBI Taxonomy" id="6130"/>
    <lineage>
        <taxon>Eukaryota</taxon>
        <taxon>Metazoa</taxon>
        <taxon>Cnidaria</taxon>
        <taxon>Anthozoa</taxon>
        <taxon>Hexacorallia</taxon>
        <taxon>Scleractinia</taxon>
        <taxon>Astrocoeniina</taxon>
        <taxon>Acroporidae</taxon>
        <taxon>Acropora</taxon>
    </lineage>
</organism>
<feature type="domain" description="VWFA" evidence="3">
    <location>
        <begin position="1968"/>
        <end position="2134"/>
    </location>
</feature>
<dbReference type="Pfam" id="PF00095">
    <property type="entry name" value="WAP"/>
    <property type="match status" value="2"/>
</dbReference>
<evidence type="ECO:0000256" key="2">
    <source>
        <dbReference type="SAM" id="SignalP"/>
    </source>
</evidence>
<dbReference type="InterPro" id="IPR008197">
    <property type="entry name" value="WAP_dom"/>
</dbReference>
<feature type="domain" description="VWFA" evidence="3">
    <location>
        <begin position="1117"/>
        <end position="1290"/>
    </location>
</feature>
<sequence>MKMVLSGGDGSFSSMSLLTVPFLIMAVLAPKIVQSVGCPEFPKQLSVNCAPHSSLDQCKFDGDCTESKDHMCCLIGCQKMCLDPALIQLSIGGSVVCPVLPRPSSCPDQPNECSVESECSVGQKCCSDGCRMVCADPVAKPTTPPPSIDPWKSCNTSVDLAFIIDSSGSISRRNYVKVKNFVKYVARAFGISPSESRAGIVLYSTDASIKAQFDQYTSNEDFVKAVDGLPHRRQLTYIDRALRLAASQLFPSARKDVPKIALLMTDGKQTDPRGVVNLREASAPLRKQGVRVLAFGVGKNVNVRELRLTVERDEDVISVSNFDDLVNKVRTYTANLCAAAETEPIYSDADIAFLMDSSSGVSFQQFEMEKRFVKSMARDFVVSPLGPRAALVSYSATSNTVIGFSGYSSNVDFSRQINNARFMGGKRKIDLALIHTASLFRETGRVGLRIVILLTAGNYYTGPGSRSMSSVMSLVNSLDAHVYVIGIGPFFTKSLFTPMVRGPGDIFWIPSFNDLAPRQSRIARYLRLSANAFTYERAHWSADVIFLMDSSKYVTGDNYILEKNFVKLMARLLNLASNRSRAALLTFSDNAQLVINFDGYEDRAAFDAAVNTAPHQKGDRFIDNAFDSATGLLQTDSRATVPKYVILLTTGKPTLRSDSRSLVNASSSVWSNGGKVFVVAVLTGGYTISEFYPAVQRPADAFSVSSFDALLPEAPTIAARMMASWRAPVSKTFSADIAFIVDSSSSVSPFQYSRVKQFVGILSEYLNVEPGRSRGAFVTFGEAPVEVFNFDSYKLLSEYKTKVNEAPYLGSERTISSALSAAGILFSNARGAHPWISILVTSWRPDEIHGARSLEILARPLLSRGVWLYVLSIDENQYVGGLTPMLVEPRDAFSIISYRDLPGNIGPVGRHIVNDNFLFGHASFQVDIIFLMDSSLGVNSQNYEIEKRFVQRIAMHLGVFTGRSRAALVAYGGNSWVVFGFGGYHSNADFELRLNEALMFGGVRRVDRALDTAAALMLGARPTVPKAVMLIMTGDPSREADAMPITDSARPLRDLGAWLYVVAVGQTDPSELQKATIRPTDIYFAMSFSSLYGYISPVAKYIANTSVITGISQLNADIVFIVDCSSDVPYREYSTQKAFVRSLTQYLNIQPDRSRAALIVYGSRALTAVRLERSGTFGSELTKAPFLAGRRRFDSALSAARTVFENARENVPKIMMLFMAGKQAQVRGATSLKDAIEPLRQEGVTTFIFRIGLEPDLKELVPVVDSPENIFTFARFADMDARVPYVARQIPFNSALLGSITFAIEIVYILDSSDTVTLDQYKDEKTFVLYLARYLKMVPSHSRNAVISYGSSAIVVTDLGQADTIQAFDLAVNNASKIGGQRRMDLAIDTARTVLSNARAAIPKVVILLTTGSQPTGIKAGVLESSMQRLYEMGARLYAVSINAPTVNLPLKNTDGSDWFPVRSFMDLPIQVLPLARHIASDTAAIGPSGFVADVIFMLDSSSHVMPQEFLEQKEFVKLIARYLNITPGKSRGAVIVYSTNASAILSFGGYTTMSEFNAVIDRASPLSGRRRIDRAFQLAGTLFKNARSNVRKVAMLLTSGRQSPDGASLSPIMQALRGNDVVTYVTAVGSESDVPVQKPGAMFLVRSYSDLPQQLQSIARNMTAQRAPFLCHCSEFRVILFLPDPCKTDGCRNPYNIGCRVMNDRAQCICPSCSSIRSPICASDGVQDLNECLMRQQACKANFNVSVAKQGQCEKDCRSAVDIAFVIDSSGSIGSRNWERIKRYVKSIVSKFEMGSSATRMAIIVYSTNPRVALLFSSFQGTDMVNKVLDDMRWQRGSTYTDKALLLAASSVFLASNGMRSNVPKVAVVITDGKQTTTGNYTNLSVASQRIKDKGVVVYAVGIGKGADRTELEQIASGTENVLISSSFKELQNTSTAGLSRYKGNNRGGLHDNNPDSGCHANTNIASIGGNNWIRMKRFVKSVVSKLDIGSSSTRIAAIAYSTNPKVVWRFNDYQGKDMVNRVLDNMAWQRGLTYTDRALLLAGTDLFQTFNGMRVNVPKFAVVITDGKQAKNENYTELSVASRGLKDKGVGVYAVGVGKSVSGTELEDIASGTEFVLRTVSFEKLSTTAEEVAKRLCRGRVPATTSTTRATPSPSSREMTPVSTTSVMSFPDPCRTIGCNAPYNTGCKVRGNKAECICPTCRLMRRPVCASDGVQDLSECHLRQQACLAEINVGIAKRGRCDKVCRSVVDMAFVIDSSGSVGRKNWERMKRFVKVFVSKFDVGSSTAHVAAIAYSSYPEIILQFRNYQGTDEVNRRLDRMRWQRGYTYTDKALGLADSQLFQTSTGMRQGVGKLAVVITDGRQTKTGPYTKLSVASQGIKNKGVIVYAVGVGSGVYKAELEEIASTPDKVFISSTFEDLQKISSELTSRMCEGNAYNNTKGDPINFRESDHGSTNHCRYLVDVHSKFFNYKITDPCETDGCTAPYNKGCRVVNRKAQCICPTCPKTLNPVCASDGVQDQSECHMRQQACIGNVSVAVEKRGPCEKECLSVVDIAFLIDSSESIGRRNWERIKRFVKALVSKLDVRSSATHVAAIAYSTNPIVELRFWNSQSTNDVNRVIDEIPWQRGFTYTDKALQLADSDLFKVVNGMRPDVPKLAVVITVGKQTKRGKFTALSLASRGIKSKGVVVYAVGVGSGVDRTELEEIASGSQHVFISSSFSELHSISLGLTRRLCEALPTPNSKTTQSLTSTVLTQVQTTADPCKVIGCNAPYNFGCQVLQNVPQCICPTCPETRSPVCASDGVQDQSECHMKRQACIGNVSVAVEKRGPCDKQCRSIFDIAFIIDSSGSIGKMNWEKMKRFVKSLLSKLDISPSTTHVAAIAYSTYPVVEMRFWNSQSTDKSNDVIDAIPWQRGLTYTDKALQLAATDLFQIENGMRRDVNKVAVVITDGRQTTEGGYTRLSVASQGLKSKGVTVFVVGVGKNVDQGELQDMTSGPSNVFTAASFTHLQELSSRITTTLCEIDPKGNYSRDVLFILDSSSVSKSSYNTSKELVKSLARYLDFQPQETRAALVVSNTQTSLMSDFESFGAVSNFTNIVDGTPLLGGDRSVSEALRTAATMFPKSSSASKVIFLITSGKPLINEDGNIIGNIVDKLGTLGVRVYFALIDPDSNLEGFRESSANVFTIESRSDISQQVDSVGSQLITDSATPKKQNLTMYVLFVLDSSQEVSRTNFLQQKEFVKSFISRLNIYPADSSASSVGIMIYSDEASMVMDFQTKPNKSIEAVVDNISKRQGSRRIDKALKAASDAFEDIDTNDPKFVILFAAGQQNHDPRAEGFSAAVRPLHRTGVKTHILAIGDRVDPAYFRQEDEQRANVVPIASFSDLPQSANQLAEGLLQDYVYPKEPFSTTGTTASTEKSTTKSFVSASPRVAISPSKEGSSTKSDIVFLVDTSKGVTQTDLNLQREFVKYLGQQLGVSPGKSHAAVLSYSDRPRLIGGFYAHLRGKHFEEVVDSVTQTGGKRNIEEALIQAKNMLNMARPTVPYVVFLIAYGKQALDLNSSRLRGAAQGILDMGARLYVIGVGVDGSEPQFQTLVTRSADFFQIPSSQDLRSHVLTITYNVGSGTRVPENFKVKVVYVLDSSTFVGAENFELEKDFTKALARLLNHNPNITQSAVITFDSFPKISIAMGSVKDIRGFSEAVDNLRYSGGDSQLHFALTVAGISFSRDDPTVPQIIIIITNRDPTNRDSIDSLARNLPRNGKSTTSRRGKAAVYVVEDPLTQPTQERSTSPSTTLSSTATVTAKTSPSVKATSTTTKRSTISATKQTSLLPKTTSSTTLFPDSTTKSSPPRALCVRGVDIAFLMDSSESITEDDFQREKTAVKEIAQSFLNSAQDSRAGVIMYSGEPELSVDFVGRREFEYFKSAVDGLAHRRSLTRIDRAIRFASRTLFANPRTTVMSIAVVMTDGVQTPQPDAEPLSQAVSVLNSKGVRVLAVGVGPRVNRSELNELVTSQEDVFQMSSFQELLDKSAKLLETVCPGKPGIPKVVIVMTDGRQTQEPDAMSLDAAAAAIHTEGAHLLVVGVGPKLSMTGLRMIAQYPSNIFTVQSFENLASTMQDVVKSACGDFTTPTLTLFSCPPRTEPPRGVCASRKSTCFGDESCSSIAKCCYDGCRFSCVGRDGELIGTPTTTPPPGPQCNKAFDLGFAMDSSGSIRDANYQKQKDFIREFSHQLDLGSRAVQLGLIVFSDLPILSVRFGTLKSTDRSSFAAAVDAVPYFRGRTRIDSALDTAAEYLFPEGRQNVVPQIFFLITDGRQSQDAGSVPLDRAVRPLEQKGIKVVVIGVGDDVDRDELKSLVVNPSEDIFFVPSFDDLKPLLDNPKLKSTLCIPKRRRLKKFSGS</sequence>
<feature type="domain" description="VWFA" evidence="3">
    <location>
        <begin position="4039"/>
        <end position="4117"/>
    </location>
</feature>
<dbReference type="Gene3D" id="3.40.50.410">
    <property type="entry name" value="von Willebrand factor, type A domain"/>
    <property type="match status" value="20"/>
</dbReference>
<evidence type="ECO:0000259" key="4">
    <source>
        <dbReference type="PROSITE" id="PS51390"/>
    </source>
</evidence>
<evidence type="ECO:0000256" key="1">
    <source>
        <dbReference type="SAM" id="MobiDB-lite"/>
    </source>
</evidence>
<dbReference type="PRINTS" id="PR00453">
    <property type="entry name" value="VWFADOMAIN"/>
</dbReference>
<dbReference type="GO" id="GO:0005581">
    <property type="term" value="C:collagen trimer"/>
    <property type="evidence" value="ECO:0007669"/>
    <property type="project" value="UniProtKB-KW"/>
</dbReference>
<dbReference type="InterPro" id="IPR050525">
    <property type="entry name" value="ECM_Assembly_Org"/>
</dbReference>
<feature type="signal peptide" evidence="2">
    <location>
        <begin position="1"/>
        <end position="35"/>
    </location>
</feature>
<feature type="domain" description="VWFA" evidence="3">
    <location>
        <begin position="3445"/>
        <end position="3621"/>
    </location>
</feature>
<feature type="domain" description="VWFA" evidence="3">
    <location>
        <begin position="1494"/>
        <end position="1660"/>
    </location>
</feature>
<dbReference type="PANTHER" id="PTHR24020">
    <property type="entry name" value="COLLAGEN ALPHA"/>
    <property type="match status" value="1"/>
</dbReference>
<feature type="region of interest" description="Disordered" evidence="1">
    <location>
        <begin position="1940"/>
        <end position="1959"/>
    </location>
</feature>
<dbReference type="SMART" id="SM00280">
    <property type="entry name" value="KAZAL"/>
    <property type="match status" value="4"/>
</dbReference>
<feature type="region of interest" description="Disordered" evidence="1">
    <location>
        <begin position="2145"/>
        <end position="2166"/>
    </location>
</feature>
<feature type="compositionally biased region" description="Polar residues" evidence="1">
    <location>
        <begin position="3809"/>
        <end position="3822"/>
    </location>
</feature>
<feature type="domain" description="Kazal-like" evidence="5">
    <location>
        <begin position="2787"/>
        <end position="2833"/>
    </location>
</feature>
<feature type="domain" description="Kazal-like" evidence="5">
    <location>
        <begin position="2183"/>
        <end position="2245"/>
    </location>
</feature>
<feature type="domain" description="VWFA" evidence="3">
    <location>
        <begin position="1305"/>
        <end position="1443"/>
    </location>
</feature>
<feature type="domain" description="VWFA" evidence="3">
    <location>
        <begin position="927"/>
        <end position="1098"/>
    </location>
</feature>
<reference evidence="6" key="2">
    <citation type="journal article" date="2023" name="Science">
        <title>Genomic signatures of disease resistance in endangered staghorn corals.</title>
        <authorList>
            <person name="Vollmer S.V."/>
            <person name="Selwyn J.D."/>
            <person name="Despard B.A."/>
            <person name="Roesel C.L."/>
        </authorList>
    </citation>
    <scope>NUCLEOTIDE SEQUENCE</scope>
    <source>
        <strain evidence="6">K2</strain>
    </source>
</reference>
<feature type="domain" description="VWFA" evidence="3">
    <location>
        <begin position="2252"/>
        <end position="2428"/>
    </location>
</feature>
<keyword evidence="6" id="KW-0176">Collagen</keyword>
<evidence type="ECO:0000313" key="6">
    <source>
        <dbReference type="EMBL" id="KAK2561274.1"/>
    </source>
</evidence>
<feature type="domain" description="VWFA" evidence="3">
    <location>
        <begin position="1763"/>
        <end position="1940"/>
    </location>
</feature>
<dbReference type="InterPro" id="IPR002350">
    <property type="entry name" value="Kazal_dom"/>
</dbReference>
<dbReference type="SUPFAM" id="SSF100895">
    <property type="entry name" value="Kazal-type serine protease inhibitors"/>
    <property type="match status" value="4"/>
</dbReference>
<dbReference type="GO" id="GO:0030414">
    <property type="term" value="F:peptidase inhibitor activity"/>
    <property type="evidence" value="ECO:0007669"/>
    <property type="project" value="InterPro"/>
</dbReference>
<feature type="region of interest" description="Disordered" evidence="1">
    <location>
        <begin position="3751"/>
        <end position="3770"/>
    </location>
</feature>
<evidence type="ECO:0000259" key="5">
    <source>
        <dbReference type="PROSITE" id="PS51465"/>
    </source>
</evidence>
<feature type="domain" description="VWFA" evidence="3">
    <location>
        <begin position="2554"/>
        <end position="2734"/>
    </location>
</feature>
<feature type="compositionally biased region" description="Low complexity" evidence="1">
    <location>
        <begin position="2145"/>
        <end position="2159"/>
    </location>
</feature>
<dbReference type="SMART" id="SM00217">
    <property type="entry name" value="WAP"/>
    <property type="match status" value="1"/>
</dbReference>
<dbReference type="Proteomes" id="UP001249851">
    <property type="component" value="Unassembled WGS sequence"/>
</dbReference>
<dbReference type="InterPro" id="IPR036465">
    <property type="entry name" value="vWFA_dom_sf"/>
</dbReference>
<dbReference type="PROSITE" id="PS50234">
    <property type="entry name" value="VWFA"/>
    <property type="match status" value="20"/>
</dbReference>
<dbReference type="CDD" id="cd01450">
    <property type="entry name" value="vWFA_subfamily_ECM"/>
    <property type="match status" value="14"/>
</dbReference>
<dbReference type="PANTHER" id="PTHR24020:SF20">
    <property type="entry name" value="PH DOMAIN-CONTAINING PROTEIN"/>
    <property type="match status" value="1"/>
</dbReference>
<feature type="compositionally biased region" description="Low complexity" evidence="1">
    <location>
        <begin position="3787"/>
        <end position="3808"/>
    </location>
</feature>
<feature type="domain" description="VWFA" evidence="3">
    <location>
        <begin position="159"/>
        <end position="336"/>
    </location>
</feature>
<name>A0AAD9V4T0_ACRCE</name>